<evidence type="ECO:0000256" key="4">
    <source>
        <dbReference type="ARBA" id="ARBA00023136"/>
    </source>
</evidence>
<reference evidence="7" key="1">
    <citation type="submission" date="2017-12" db="EMBL/GenBank/DDBJ databases">
        <title>Draft genome sequence of Telmatospirillum siberiense 26-4b1T, an acidotolerant peatland alphaproteobacterium potentially involved in sulfur cycling.</title>
        <authorList>
            <person name="Hausmann B."/>
            <person name="Pjevac P."/>
            <person name="Schreck K."/>
            <person name="Herbold C.W."/>
            <person name="Daims H."/>
            <person name="Wagner M."/>
            <person name="Pester M."/>
            <person name="Loy A."/>
        </authorList>
    </citation>
    <scope>NUCLEOTIDE SEQUENCE [LARGE SCALE GENOMIC DNA]</scope>
    <source>
        <strain evidence="7">26-4b1</strain>
    </source>
</reference>
<name>A0A2N3PUK7_9PROT</name>
<evidence type="ECO:0008006" key="8">
    <source>
        <dbReference type="Google" id="ProtNLM"/>
    </source>
</evidence>
<evidence type="ECO:0000313" key="7">
    <source>
        <dbReference type="Proteomes" id="UP000233293"/>
    </source>
</evidence>
<accession>A0A2N3PUK7</accession>
<evidence type="ECO:0000256" key="1">
    <source>
        <dbReference type="ARBA" id="ARBA00022475"/>
    </source>
</evidence>
<dbReference type="AlphaFoldDB" id="A0A2N3PUK7"/>
<comment type="caution">
    <text evidence="6">The sequence shown here is derived from an EMBL/GenBank/DDBJ whole genome shotgun (WGS) entry which is preliminary data.</text>
</comment>
<sequence>MVTGAGTMASMIFGRRIGEFVGAGYASIISGVLFIFLGVVAFSQKNEVIYCKKIVEWISSINFVKEFLIFKKVSNVIRDPVLADDDESGHIDLFESIILSVTLVFNNIANGVAAGMAGLDVFITTLFVILLSVVAIWMGVGAGVQFRAFWFSKNAAKISGVILVCMGLFEIFS</sequence>
<dbReference type="Proteomes" id="UP000233293">
    <property type="component" value="Unassembled WGS sequence"/>
</dbReference>
<keyword evidence="2 5" id="KW-0812">Transmembrane</keyword>
<protein>
    <recommendedName>
        <fullName evidence="8">Sporulation membrane protein YtaF</fullName>
    </recommendedName>
</protein>
<keyword evidence="1" id="KW-1003">Cell membrane</keyword>
<evidence type="ECO:0000256" key="3">
    <source>
        <dbReference type="ARBA" id="ARBA00022989"/>
    </source>
</evidence>
<evidence type="ECO:0000313" key="6">
    <source>
        <dbReference type="EMBL" id="PKU24084.1"/>
    </source>
</evidence>
<feature type="transmembrane region" description="Helical" evidence="5">
    <location>
        <begin position="122"/>
        <end position="143"/>
    </location>
</feature>
<keyword evidence="4 5" id="KW-0472">Membrane</keyword>
<feature type="transmembrane region" description="Helical" evidence="5">
    <location>
        <begin position="155"/>
        <end position="172"/>
    </location>
</feature>
<feature type="transmembrane region" description="Helical" evidence="5">
    <location>
        <begin position="20"/>
        <end position="43"/>
    </location>
</feature>
<proteinExistence type="predicted"/>
<gene>
    <name evidence="6" type="ORF">CWS72_13380</name>
</gene>
<dbReference type="EMBL" id="PIUM01000014">
    <property type="protein sequence ID" value="PKU24084.1"/>
    <property type="molecule type" value="Genomic_DNA"/>
</dbReference>
<keyword evidence="3 5" id="KW-1133">Transmembrane helix</keyword>
<dbReference type="InterPro" id="IPR003810">
    <property type="entry name" value="Mntp/YtaF"/>
</dbReference>
<dbReference type="Pfam" id="PF02659">
    <property type="entry name" value="Mntp"/>
    <property type="match status" value="1"/>
</dbReference>
<evidence type="ECO:0000256" key="5">
    <source>
        <dbReference type="SAM" id="Phobius"/>
    </source>
</evidence>
<dbReference type="PANTHER" id="PTHR35529:SF2">
    <property type="entry name" value="SPORULATION PROTEIN YTAF-RELATED"/>
    <property type="match status" value="1"/>
</dbReference>
<organism evidence="6 7">
    <name type="scientific">Telmatospirillum siberiense</name>
    <dbReference type="NCBI Taxonomy" id="382514"/>
    <lineage>
        <taxon>Bacteria</taxon>
        <taxon>Pseudomonadati</taxon>
        <taxon>Pseudomonadota</taxon>
        <taxon>Alphaproteobacteria</taxon>
        <taxon>Rhodospirillales</taxon>
        <taxon>Rhodospirillaceae</taxon>
        <taxon>Telmatospirillum</taxon>
    </lineage>
</organism>
<evidence type="ECO:0000256" key="2">
    <source>
        <dbReference type="ARBA" id="ARBA00022692"/>
    </source>
</evidence>
<dbReference type="PANTHER" id="PTHR35529">
    <property type="entry name" value="MANGANESE EFFLUX PUMP MNTP-RELATED"/>
    <property type="match status" value="1"/>
</dbReference>
<keyword evidence="7" id="KW-1185">Reference proteome</keyword>